<comment type="caution">
    <text evidence="2">The sequence shown here is derived from an EMBL/GenBank/DDBJ whole genome shotgun (WGS) entry which is preliminary data.</text>
</comment>
<evidence type="ECO:0000313" key="3">
    <source>
        <dbReference type="Proteomes" id="UP001301350"/>
    </source>
</evidence>
<evidence type="ECO:0000256" key="1">
    <source>
        <dbReference type="SAM" id="Phobius"/>
    </source>
</evidence>
<organism evidence="2 3">
    <name type="scientific">Cyanidium caldarium</name>
    <name type="common">Red alga</name>
    <dbReference type="NCBI Taxonomy" id="2771"/>
    <lineage>
        <taxon>Eukaryota</taxon>
        <taxon>Rhodophyta</taxon>
        <taxon>Bangiophyceae</taxon>
        <taxon>Cyanidiales</taxon>
        <taxon>Cyanidiaceae</taxon>
        <taxon>Cyanidium</taxon>
    </lineage>
</organism>
<dbReference type="Proteomes" id="UP001301350">
    <property type="component" value="Unassembled WGS sequence"/>
</dbReference>
<gene>
    <name evidence="2" type="ORF">CDCA_CDCA16G4171</name>
</gene>
<keyword evidence="1" id="KW-0472">Membrane</keyword>
<accession>A0AAV9J193</accession>
<reference evidence="2 3" key="1">
    <citation type="submission" date="2022-07" db="EMBL/GenBank/DDBJ databases">
        <title>Genome-wide signatures of adaptation to extreme environments.</title>
        <authorList>
            <person name="Cho C.H."/>
            <person name="Yoon H.S."/>
        </authorList>
    </citation>
    <scope>NUCLEOTIDE SEQUENCE [LARGE SCALE GENOMIC DNA]</scope>
    <source>
        <strain evidence="2 3">DBV 063 E5</strain>
    </source>
</reference>
<keyword evidence="3" id="KW-1185">Reference proteome</keyword>
<keyword evidence="1" id="KW-0812">Transmembrane</keyword>
<sequence>MNSRRDKRVPARACLRLGRRARLGRQTVHLVAVLIGSSLLLHFLGWILSRLPIEAFLLRDSNFCHALWLERNLTAALADDAVFPGVQGVMFLAATEGASAASDLHRDPPVYAAVRVRHRDIMPFVPNSSLGLLHLHPRTLQYLPGSARYADTGGWRPADAYGLGAEDPRVLSCGVHVYVFFNQPELEADLSRARRRLQHALHWKSGQVYMLLPDAPTDLDERHMPLSEKNYAPVCVNGSDLYALTSVMPLRLLGPCRLRRDRPPVFADGRFRIHGMECPVQRSEFPPGEPVFRDAQLLRGGTQFVEVVRDKAYVALAHSKRYCGYDCHCHQPVVLVLLRPSEDDWRLVFYPSALRLYSSTELPMAATATRPGQSAASRAGRACLARRLGIPSHSLHLWHSMVQDPVSIVRIEADGDARITLSIDDQQVVVARLPGLRDYVQRVQACFEGDRRAVLYTTRDRVTVCRNGARYTDNELAIRDLLQMSRDVAERYHPRSTPRTIAVGTPLPD</sequence>
<name>A0AAV9J193_CYACA</name>
<proteinExistence type="predicted"/>
<dbReference type="EMBL" id="JANCYW010000016">
    <property type="protein sequence ID" value="KAK4538146.1"/>
    <property type="molecule type" value="Genomic_DNA"/>
</dbReference>
<evidence type="ECO:0000313" key="2">
    <source>
        <dbReference type="EMBL" id="KAK4538146.1"/>
    </source>
</evidence>
<dbReference type="AlphaFoldDB" id="A0AAV9J193"/>
<feature type="transmembrane region" description="Helical" evidence="1">
    <location>
        <begin position="28"/>
        <end position="48"/>
    </location>
</feature>
<protein>
    <submittedName>
        <fullName evidence="2">Uncharacterized protein</fullName>
    </submittedName>
</protein>
<keyword evidence="1" id="KW-1133">Transmembrane helix</keyword>